<comment type="caution">
    <text evidence="2">The sequence shown here is derived from an EMBL/GenBank/DDBJ whole genome shotgun (WGS) entry which is preliminary data.</text>
</comment>
<evidence type="ECO:0000256" key="1">
    <source>
        <dbReference type="SAM" id="SignalP"/>
    </source>
</evidence>
<proteinExistence type="predicted"/>
<feature type="signal peptide" evidence="1">
    <location>
        <begin position="1"/>
        <end position="24"/>
    </location>
</feature>
<evidence type="ECO:0000313" key="3">
    <source>
        <dbReference type="Proteomes" id="UP000229740"/>
    </source>
</evidence>
<dbReference type="EMBL" id="PDPS01000022">
    <property type="protein sequence ID" value="PID58515.1"/>
    <property type="molecule type" value="Genomic_DNA"/>
</dbReference>
<organism evidence="2 3">
    <name type="scientific">candidate division KSB3 bacterium</name>
    <dbReference type="NCBI Taxonomy" id="2044937"/>
    <lineage>
        <taxon>Bacteria</taxon>
        <taxon>candidate division KSB3</taxon>
    </lineage>
</organism>
<sequence>MKKSILFVCAVTLSLAGIVSAGYADTVELIDHLSIEKIVSVEVRPLFIITKQSFIGLRGEKVPENILSSPNLQALTDQKFDGREVFVAALEQALGTAVLHQKVQNNSIKTLLLRHAKQHPSSRSSYYLDVVVDILNNNDIDLKLTECTFDFFIHDEEAIGEMTKIGTDEFQKGKEIYLTANPTSEAGKVAHVKFEVAMGTDKNAVFDTVAHLLNFIGNPKDGDYLFINGRFNLGMKSKKGWTYGEAIRVDWMFCPTMQQQLPLSECFVK</sequence>
<dbReference type="Proteomes" id="UP000229740">
    <property type="component" value="Unassembled WGS sequence"/>
</dbReference>
<evidence type="ECO:0000313" key="2">
    <source>
        <dbReference type="EMBL" id="PID58515.1"/>
    </source>
</evidence>
<dbReference type="AlphaFoldDB" id="A0A2G6E8X7"/>
<feature type="chain" id="PRO_5014823490" evidence="1">
    <location>
        <begin position="25"/>
        <end position="269"/>
    </location>
</feature>
<accession>A0A2G6E8X7</accession>
<reference evidence="2 3" key="1">
    <citation type="submission" date="2017-10" db="EMBL/GenBank/DDBJ databases">
        <title>Novel microbial diversity and functional potential in the marine mammal oral microbiome.</title>
        <authorList>
            <person name="Dudek N.K."/>
            <person name="Sun C.L."/>
            <person name="Burstein D."/>
            <person name="Kantor R.S."/>
            <person name="Aliaga Goltsman D.S."/>
            <person name="Bik E.M."/>
            <person name="Thomas B.C."/>
            <person name="Banfield J.F."/>
            <person name="Relman D.A."/>
        </authorList>
    </citation>
    <scope>NUCLEOTIDE SEQUENCE [LARGE SCALE GENOMIC DNA]</scope>
    <source>
        <strain evidence="2">DOLZORAL124_49_17</strain>
    </source>
</reference>
<keyword evidence="1" id="KW-0732">Signal</keyword>
<name>A0A2G6E8X7_9BACT</name>
<gene>
    <name evidence="2" type="ORF">CSB45_02930</name>
</gene>
<protein>
    <submittedName>
        <fullName evidence="2">Uncharacterized protein</fullName>
    </submittedName>
</protein>